<organism evidence="8 9">
    <name type="scientific">Streptomyces erythrogriseus</name>
    <dbReference type="NCBI Taxonomy" id="284027"/>
    <lineage>
        <taxon>Bacteria</taxon>
        <taxon>Bacillati</taxon>
        <taxon>Actinomycetota</taxon>
        <taxon>Actinomycetes</taxon>
        <taxon>Kitasatosporales</taxon>
        <taxon>Streptomycetaceae</taxon>
        <taxon>Streptomyces</taxon>
        <taxon>Streptomyces griseoincarnatus group</taxon>
    </lineage>
</organism>
<keyword evidence="2" id="KW-1003">Cell membrane</keyword>
<evidence type="ECO:0000256" key="4">
    <source>
        <dbReference type="ARBA" id="ARBA00022692"/>
    </source>
</evidence>
<keyword evidence="5 7" id="KW-1133">Transmembrane helix</keyword>
<evidence type="ECO:0000256" key="7">
    <source>
        <dbReference type="SAM" id="Phobius"/>
    </source>
</evidence>
<name>A0ABN3WU40_9ACTN</name>
<sequence length="345" mass="34515">MLYGITAAATALLLSALLAGVLRTPALRLGITDRRRRRPLPLSGGTAVALATVLVAAGADAAGLLPLGAGVGRVVAAAGCVALLGLAADLRRLRWWVTPAGTAVAAGFVVPYEETGAAAGVAAVAWIAVATTVFRGLDHADGLAGAVGAVGAFGVAACATAELMDGLAALMGVLAAALAGFLLHNWFPARAGLGSAGALFTGFLLASSAVFVRAGQGIGAGTAVLYALTAIACADAALVVLGRRLDRRAVTRGRPDHLGHRMRRLGLAPRAVPVLLGAGSAGGVLVAVCVHTGRLSPGAAWWVAAAAAVPVLAFVRRPVTPVFRPRQRVASASPQVSERLRVRSG</sequence>
<evidence type="ECO:0000313" key="9">
    <source>
        <dbReference type="Proteomes" id="UP001501423"/>
    </source>
</evidence>
<feature type="transmembrane region" description="Helical" evidence="7">
    <location>
        <begin position="218"/>
        <end position="242"/>
    </location>
</feature>
<keyword evidence="3" id="KW-0808">Transferase</keyword>
<feature type="transmembrane region" description="Helical" evidence="7">
    <location>
        <begin position="142"/>
        <end position="161"/>
    </location>
</feature>
<dbReference type="PANTHER" id="PTHR22926:SF3">
    <property type="entry name" value="UNDECAPRENYL-PHOSPHATE ALPHA-N-ACETYLGLUCOSAMINYL 1-PHOSPHATE TRANSFERASE"/>
    <property type="match status" value="1"/>
</dbReference>
<dbReference type="RefSeq" id="WP_346089382.1">
    <property type="nucleotide sequence ID" value="NZ_BAAAVA010000033.1"/>
</dbReference>
<proteinExistence type="predicted"/>
<gene>
    <name evidence="8" type="ORF">GCM10010478_30940</name>
</gene>
<dbReference type="Pfam" id="PF00953">
    <property type="entry name" value="Glycos_transf_4"/>
    <property type="match status" value="1"/>
</dbReference>
<feature type="transmembrane region" description="Helical" evidence="7">
    <location>
        <begin position="271"/>
        <end position="293"/>
    </location>
</feature>
<feature type="transmembrane region" description="Helical" evidence="7">
    <location>
        <begin position="116"/>
        <end position="135"/>
    </location>
</feature>
<evidence type="ECO:0000256" key="5">
    <source>
        <dbReference type="ARBA" id="ARBA00022989"/>
    </source>
</evidence>
<keyword evidence="4 7" id="KW-0812">Transmembrane</keyword>
<feature type="transmembrane region" description="Helical" evidence="7">
    <location>
        <begin position="65"/>
        <end position="86"/>
    </location>
</feature>
<feature type="transmembrane region" description="Helical" evidence="7">
    <location>
        <begin position="39"/>
        <end position="59"/>
    </location>
</feature>
<reference evidence="8 9" key="1">
    <citation type="journal article" date="2019" name="Int. J. Syst. Evol. Microbiol.">
        <title>The Global Catalogue of Microorganisms (GCM) 10K type strain sequencing project: providing services to taxonomists for standard genome sequencing and annotation.</title>
        <authorList>
            <consortium name="The Broad Institute Genomics Platform"/>
            <consortium name="The Broad Institute Genome Sequencing Center for Infectious Disease"/>
            <person name="Wu L."/>
            <person name="Ma J."/>
        </authorList>
    </citation>
    <scope>NUCLEOTIDE SEQUENCE [LARGE SCALE GENOMIC DNA]</scope>
    <source>
        <strain evidence="8 9">JCM 9650</strain>
    </source>
</reference>
<comment type="subcellular location">
    <subcellularLocation>
        <location evidence="1">Cell membrane</location>
        <topology evidence="1">Multi-pass membrane protein</topology>
    </subcellularLocation>
</comment>
<accession>A0ABN3WU40</accession>
<protein>
    <recommendedName>
        <fullName evidence="10">Glycosyl transferase</fullName>
    </recommendedName>
</protein>
<feature type="transmembrane region" description="Helical" evidence="7">
    <location>
        <begin position="93"/>
        <end position="110"/>
    </location>
</feature>
<evidence type="ECO:0000256" key="1">
    <source>
        <dbReference type="ARBA" id="ARBA00004651"/>
    </source>
</evidence>
<feature type="transmembrane region" description="Helical" evidence="7">
    <location>
        <begin position="6"/>
        <end position="27"/>
    </location>
</feature>
<dbReference type="PANTHER" id="PTHR22926">
    <property type="entry name" value="PHOSPHO-N-ACETYLMURAMOYL-PENTAPEPTIDE-TRANSFERASE"/>
    <property type="match status" value="1"/>
</dbReference>
<evidence type="ECO:0000313" key="8">
    <source>
        <dbReference type="EMBL" id="GAA2927991.1"/>
    </source>
</evidence>
<evidence type="ECO:0000256" key="6">
    <source>
        <dbReference type="ARBA" id="ARBA00023136"/>
    </source>
</evidence>
<feature type="transmembrane region" description="Helical" evidence="7">
    <location>
        <begin position="193"/>
        <end position="212"/>
    </location>
</feature>
<evidence type="ECO:0000256" key="3">
    <source>
        <dbReference type="ARBA" id="ARBA00022679"/>
    </source>
</evidence>
<evidence type="ECO:0008006" key="10">
    <source>
        <dbReference type="Google" id="ProtNLM"/>
    </source>
</evidence>
<dbReference type="EMBL" id="BAAAVA010000033">
    <property type="protein sequence ID" value="GAA2927991.1"/>
    <property type="molecule type" value="Genomic_DNA"/>
</dbReference>
<evidence type="ECO:0000256" key="2">
    <source>
        <dbReference type="ARBA" id="ARBA00022475"/>
    </source>
</evidence>
<comment type="caution">
    <text evidence="8">The sequence shown here is derived from an EMBL/GenBank/DDBJ whole genome shotgun (WGS) entry which is preliminary data.</text>
</comment>
<feature type="transmembrane region" description="Helical" evidence="7">
    <location>
        <begin position="299"/>
        <end position="319"/>
    </location>
</feature>
<dbReference type="Proteomes" id="UP001501423">
    <property type="component" value="Unassembled WGS sequence"/>
</dbReference>
<dbReference type="InterPro" id="IPR000715">
    <property type="entry name" value="Glycosyl_transferase_4"/>
</dbReference>
<keyword evidence="9" id="KW-1185">Reference proteome</keyword>
<feature type="transmembrane region" description="Helical" evidence="7">
    <location>
        <begin position="167"/>
        <end position="186"/>
    </location>
</feature>
<keyword evidence="6 7" id="KW-0472">Membrane</keyword>